<dbReference type="GO" id="GO:0045881">
    <property type="term" value="P:positive regulation of sporulation resulting in formation of a cellular spore"/>
    <property type="evidence" value="ECO:0007669"/>
    <property type="project" value="TreeGrafter"/>
</dbReference>
<dbReference type="SMART" id="SM00470">
    <property type="entry name" value="ParB"/>
    <property type="match status" value="1"/>
</dbReference>
<evidence type="ECO:0000256" key="2">
    <source>
        <dbReference type="ARBA" id="ARBA00022829"/>
    </source>
</evidence>
<keyword evidence="2" id="KW-0159">Chromosome partition</keyword>
<dbReference type="STRING" id="1797457.A2160_02130"/>
<dbReference type="Gene3D" id="3.90.1530.30">
    <property type="match status" value="1"/>
</dbReference>
<organism evidence="6 7">
    <name type="scientific">Candidatus Beckwithbacteria bacterium RBG_13_42_9</name>
    <dbReference type="NCBI Taxonomy" id="1797457"/>
    <lineage>
        <taxon>Bacteria</taxon>
        <taxon>Candidatus Beckwithiibacteriota</taxon>
    </lineage>
</organism>
<evidence type="ECO:0000256" key="4">
    <source>
        <dbReference type="SAM" id="MobiDB-lite"/>
    </source>
</evidence>
<feature type="domain" description="ParB-like N-terminal" evidence="5">
    <location>
        <begin position="6"/>
        <end position="95"/>
    </location>
</feature>
<dbReference type="Proteomes" id="UP000177006">
    <property type="component" value="Unassembled WGS sequence"/>
</dbReference>
<dbReference type="InterPro" id="IPR036086">
    <property type="entry name" value="ParB/Sulfiredoxin_sf"/>
</dbReference>
<proteinExistence type="inferred from homology"/>
<dbReference type="FunFam" id="1.10.10.2830:FF:000001">
    <property type="entry name" value="Chromosome partitioning protein ParB"/>
    <property type="match status" value="1"/>
</dbReference>
<dbReference type="SUPFAM" id="SSF110849">
    <property type="entry name" value="ParB/Sulfiredoxin"/>
    <property type="match status" value="1"/>
</dbReference>
<dbReference type="FunFam" id="3.90.1530.30:FF:000001">
    <property type="entry name" value="Chromosome partitioning protein ParB"/>
    <property type="match status" value="1"/>
</dbReference>
<evidence type="ECO:0000259" key="5">
    <source>
        <dbReference type="SMART" id="SM00470"/>
    </source>
</evidence>
<sequence>MAQQIVQLDPSQIQPNPLQPRGVISPDSIMDLVDSIREHGVLEPIVVAHTPAGYQIVAGERRWRASKLAGLATIPVIIKETSPQGMLEMALVENVQREDLNPLERAKAFERLVQEFSLSHSEIAKRIGKSTAYVSNTMKLLTLPDALKDGLLSGLITEGHSRALLGIHDPQLMVEAYKVILKESASVRRAEDLARRVKKKAGIVTPGAGLTAPEFRSIVHEDIDQMAQELQQALGVQANVRLVRSERQTKVHIVLSGTVKETELNLQRIYKGIVGKDFQPSTKE</sequence>
<evidence type="ECO:0000313" key="7">
    <source>
        <dbReference type="Proteomes" id="UP000177006"/>
    </source>
</evidence>
<keyword evidence="3" id="KW-0238">DNA-binding</keyword>
<dbReference type="Pfam" id="PF17762">
    <property type="entry name" value="HTH_ParB"/>
    <property type="match status" value="1"/>
</dbReference>
<evidence type="ECO:0000313" key="6">
    <source>
        <dbReference type="EMBL" id="OGD63278.1"/>
    </source>
</evidence>
<feature type="compositionally biased region" description="Polar residues" evidence="4">
    <location>
        <begin position="1"/>
        <end position="16"/>
    </location>
</feature>
<dbReference type="GO" id="GO:0007059">
    <property type="term" value="P:chromosome segregation"/>
    <property type="evidence" value="ECO:0007669"/>
    <property type="project" value="UniProtKB-KW"/>
</dbReference>
<dbReference type="InterPro" id="IPR003115">
    <property type="entry name" value="ParB_N"/>
</dbReference>
<dbReference type="EMBL" id="MEZK01000010">
    <property type="protein sequence ID" value="OGD63278.1"/>
    <property type="molecule type" value="Genomic_DNA"/>
</dbReference>
<dbReference type="GO" id="GO:0005694">
    <property type="term" value="C:chromosome"/>
    <property type="evidence" value="ECO:0007669"/>
    <property type="project" value="TreeGrafter"/>
</dbReference>
<protein>
    <recommendedName>
        <fullName evidence="5">ParB-like N-terminal domain-containing protein</fullName>
    </recommendedName>
</protein>
<dbReference type="PANTHER" id="PTHR33375:SF1">
    <property type="entry name" value="CHROMOSOME-PARTITIONING PROTEIN PARB-RELATED"/>
    <property type="match status" value="1"/>
</dbReference>
<dbReference type="InterPro" id="IPR004437">
    <property type="entry name" value="ParB/RepB/Spo0J"/>
</dbReference>
<dbReference type="InterPro" id="IPR041468">
    <property type="entry name" value="HTH_ParB/Spo0J"/>
</dbReference>
<dbReference type="PANTHER" id="PTHR33375">
    <property type="entry name" value="CHROMOSOME-PARTITIONING PROTEIN PARB-RELATED"/>
    <property type="match status" value="1"/>
</dbReference>
<dbReference type="GO" id="GO:0003677">
    <property type="term" value="F:DNA binding"/>
    <property type="evidence" value="ECO:0007669"/>
    <property type="project" value="UniProtKB-KW"/>
</dbReference>
<dbReference type="SUPFAM" id="SSF109709">
    <property type="entry name" value="KorB DNA-binding domain-like"/>
    <property type="match status" value="1"/>
</dbReference>
<gene>
    <name evidence="6" type="ORF">A2160_02130</name>
</gene>
<dbReference type="Pfam" id="PF02195">
    <property type="entry name" value="ParB_N"/>
    <property type="match status" value="1"/>
</dbReference>
<dbReference type="AlphaFoldDB" id="A0A1F5E7D5"/>
<evidence type="ECO:0000256" key="3">
    <source>
        <dbReference type="ARBA" id="ARBA00023125"/>
    </source>
</evidence>
<reference evidence="6 7" key="1">
    <citation type="journal article" date="2016" name="Nat. Commun.">
        <title>Thousands of microbial genomes shed light on interconnected biogeochemical processes in an aquifer system.</title>
        <authorList>
            <person name="Anantharaman K."/>
            <person name="Brown C.T."/>
            <person name="Hug L.A."/>
            <person name="Sharon I."/>
            <person name="Castelle C.J."/>
            <person name="Probst A.J."/>
            <person name="Thomas B.C."/>
            <person name="Singh A."/>
            <person name="Wilkins M.J."/>
            <person name="Karaoz U."/>
            <person name="Brodie E.L."/>
            <person name="Williams K.H."/>
            <person name="Hubbard S.S."/>
            <person name="Banfield J.F."/>
        </authorList>
    </citation>
    <scope>NUCLEOTIDE SEQUENCE [LARGE SCALE GENOMIC DNA]</scope>
</reference>
<dbReference type="InterPro" id="IPR050336">
    <property type="entry name" value="Chromosome_partition/occlusion"/>
</dbReference>
<evidence type="ECO:0000256" key="1">
    <source>
        <dbReference type="ARBA" id="ARBA00006295"/>
    </source>
</evidence>
<dbReference type="CDD" id="cd16393">
    <property type="entry name" value="SPO0J_N"/>
    <property type="match status" value="1"/>
</dbReference>
<accession>A0A1F5E7D5</accession>
<name>A0A1F5E7D5_9BACT</name>
<dbReference type="NCBIfam" id="TIGR00180">
    <property type="entry name" value="parB_part"/>
    <property type="match status" value="1"/>
</dbReference>
<comment type="caution">
    <text evidence="6">The sequence shown here is derived from an EMBL/GenBank/DDBJ whole genome shotgun (WGS) entry which is preliminary data.</text>
</comment>
<feature type="region of interest" description="Disordered" evidence="4">
    <location>
        <begin position="1"/>
        <end position="20"/>
    </location>
</feature>
<dbReference type="Gene3D" id="1.10.10.2830">
    <property type="match status" value="1"/>
</dbReference>
<comment type="similarity">
    <text evidence="1">Belongs to the ParB family.</text>
</comment>